<proteinExistence type="predicted"/>
<dbReference type="CDD" id="cd06093">
    <property type="entry name" value="PX_domain"/>
    <property type="match status" value="1"/>
</dbReference>
<protein>
    <recommendedName>
        <fullName evidence="2">PX domain-containing protein</fullName>
    </recommendedName>
</protein>
<feature type="compositionally biased region" description="Low complexity" evidence="1">
    <location>
        <begin position="18"/>
        <end position="34"/>
    </location>
</feature>
<dbReference type="EMBL" id="JAGDFM010000061">
    <property type="protein sequence ID" value="KAG7388396.1"/>
    <property type="molecule type" value="Genomic_DNA"/>
</dbReference>
<keyword evidence="4" id="KW-1185">Reference proteome</keyword>
<feature type="compositionally biased region" description="Basic and acidic residues" evidence="1">
    <location>
        <begin position="371"/>
        <end position="384"/>
    </location>
</feature>
<dbReference type="Proteomes" id="UP000694044">
    <property type="component" value="Unassembled WGS sequence"/>
</dbReference>
<evidence type="ECO:0000313" key="4">
    <source>
        <dbReference type="Proteomes" id="UP000694044"/>
    </source>
</evidence>
<evidence type="ECO:0000259" key="2">
    <source>
        <dbReference type="PROSITE" id="PS50195"/>
    </source>
</evidence>
<comment type="caution">
    <text evidence="3">The sequence shown here is derived from an EMBL/GenBank/DDBJ whole genome shotgun (WGS) entry which is preliminary data.</text>
</comment>
<dbReference type="AlphaFoldDB" id="A0A8T1W547"/>
<reference evidence="3" key="1">
    <citation type="submission" date="2021-02" db="EMBL/GenBank/DDBJ databases">
        <authorList>
            <person name="Palmer J.M."/>
        </authorList>
    </citation>
    <scope>NUCLEOTIDE SEQUENCE</scope>
    <source>
        <strain evidence="3">SCRP734</strain>
    </source>
</reference>
<evidence type="ECO:0000256" key="1">
    <source>
        <dbReference type="SAM" id="MobiDB-lite"/>
    </source>
</evidence>
<dbReference type="OrthoDB" id="428895at2759"/>
<organism evidence="3 4">
    <name type="scientific">Phytophthora pseudosyringae</name>
    <dbReference type="NCBI Taxonomy" id="221518"/>
    <lineage>
        <taxon>Eukaryota</taxon>
        <taxon>Sar</taxon>
        <taxon>Stramenopiles</taxon>
        <taxon>Oomycota</taxon>
        <taxon>Peronosporomycetes</taxon>
        <taxon>Peronosporales</taxon>
        <taxon>Peronosporaceae</taxon>
        <taxon>Phytophthora</taxon>
    </lineage>
</organism>
<evidence type="ECO:0000313" key="3">
    <source>
        <dbReference type="EMBL" id="KAG7388396.1"/>
    </source>
</evidence>
<feature type="compositionally biased region" description="Acidic residues" evidence="1">
    <location>
        <begin position="358"/>
        <end position="370"/>
    </location>
</feature>
<feature type="region of interest" description="Disordered" evidence="1">
    <location>
        <begin position="342"/>
        <end position="399"/>
    </location>
</feature>
<feature type="region of interest" description="Disordered" evidence="1">
    <location>
        <begin position="1"/>
        <end position="41"/>
    </location>
</feature>
<dbReference type="PROSITE" id="PS50195">
    <property type="entry name" value="PX"/>
    <property type="match status" value="1"/>
</dbReference>
<sequence length="399" mass="43107">MRPAPPDASHAPKRERGPPASLSSSSPSLQAAGESSRDLQITGVTRKRASWQYHIEVLDVRASSFSSGNSGVSARDLGMRSSSSEASEAAAAAEDQSVAYPELPPMVRYTVMRRYTDFRQLYSYLVETHGSALRDALPKFPDGGWISYLRGDDPRLLHHRRERLQRFLRAVDARPELRWSAAFTTFLRPDLEQLAAVGTSASLPSFASNPSFAASSTSSSDLDSRPPPPPPLSAPSALPPRHSLIESSDTSCVPPVSSSGGYVSLSQLKSPEIRFRKKMVPGGADARGGLKRRRLHLHSQDADDMDIEHRKPSAKKQLAMALSGALGFKRFVVGVGSGVIGTLGRMGGERSDSVDTAEYQDDDSDSDMDEDRGSSEDARGRNADLLKMLSSGGSQTVQH</sequence>
<feature type="domain" description="PX" evidence="2">
    <location>
        <begin position="78"/>
        <end position="194"/>
    </location>
</feature>
<gene>
    <name evidence="3" type="ORF">PHYPSEUDO_012604</name>
</gene>
<dbReference type="SMART" id="SM00312">
    <property type="entry name" value="PX"/>
    <property type="match status" value="1"/>
</dbReference>
<accession>A0A8T1W547</accession>
<feature type="region of interest" description="Disordered" evidence="1">
    <location>
        <begin position="214"/>
        <end position="258"/>
    </location>
</feature>
<dbReference type="Pfam" id="PF00787">
    <property type="entry name" value="PX"/>
    <property type="match status" value="1"/>
</dbReference>
<name>A0A8T1W547_9STRA</name>
<dbReference type="GO" id="GO:0035091">
    <property type="term" value="F:phosphatidylinositol binding"/>
    <property type="evidence" value="ECO:0007669"/>
    <property type="project" value="InterPro"/>
</dbReference>
<dbReference type="InterPro" id="IPR001683">
    <property type="entry name" value="PX_dom"/>
</dbReference>